<dbReference type="EMBL" id="JPRH01000003">
    <property type="protein sequence ID" value="KFF12833.1"/>
    <property type="molecule type" value="Genomic_DNA"/>
</dbReference>
<organism evidence="1 2">
    <name type="scientific">Chryseobacterium soli</name>
    <dbReference type="NCBI Taxonomy" id="445961"/>
    <lineage>
        <taxon>Bacteria</taxon>
        <taxon>Pseudomonadati</taxon>
        <taxon>Bacteroidota</taxon>
        <taxon>Flavobacteriia</taxon>
        <taxon>Flavobacteriales</taxon>
        <taxon>Weeksellaceae</taxon>
        <taxon>Chryseobacterium group</taxon>
        <taxon>Chryseobacterium</taxon>
    </lineage>
</organism>
<sequence length="60" mass="7340">MNLFTDLKNLITDEVIKSMCTEQLEFLHCIKMQTSFKKAVHQFLMMVQIYEFYIKWNFRA</sequence>
<name>A0A086A819_9FLAO</name>
<protein>
    <submittedName>
        <fullName evidence="1">Uncharacterized protein</fullName>
    </submittedName>
</protein>
<keyword evidence="2" id="KW-1185">Reference proteome</keyword>
<comment type="caution">
    <text evidence="1">The sequence shown here is derived from an EMBL/GenBank/DDBJ whole genome shotgun (WGS) entry which is preliminary data.</text>
</comment>
<proteinExistence type="predicted"/>
<dbReference type="STRING" id="445961.IW15_08580"/>
<gene>
    <name evidence="1" type="ORF">IW15_08580</name>
</gene>
<accession>A0A086A819</accession>
<dbReference type="Proteomes" id="UP000028705">
    <property type="component" value="Unassembled WGS sequence"/>
</dbReference>
<dbReference type="AlphaFoldDB" id="A0A086A819"/>
<reference evidence="1 2" key="1">
    <citation type="submission" date="2014-07" db="EMBL/GenBank/DDBJ databases">
        <title>Genome of Chryseobacterium soli DSM 19298.</title>
        <authorList>
            <person name="Stropko S.J."/>
            <person name="Pipes S.E."/>
            <person name="Newman J."/>
        </authorList>
    </citation>
    <scope>NUCLEOTIDE SEQUENCE [LARGE SCALE GENOMIC DNA]</scope>
    <source>
        <strain evidence="1 2">DSM 19298</strain>
    </source>
</reference>
<evidence type="ECO:0000313" key="1">
    <source>
        <dbReference type="EMBL" id="KFF12833.1"/>
    </source>
</evidence>
<evidence type="ECO:0000313" key="2">
    <source>
        <dbReference type="Proteomes" id="UP000028705"/>
    </source>
</evidence>